<accession>A0A1Y2I899</accession>
<organism evidence="4 5">
    <name type="scientific">Trametes coccinea (strain BRFM310)</name>
    <name type="common">Pycnoporus coccineus</name>
    <dbReference type="NCBI Taxonomy" id="1353009"/>
    <lineage>
        <taxon>Eukaryota</taxon>
        <taxon>Fungi</taxon>
        <taxon>Dikarya</taxon>
        <taxon>Basidiomycota</taxon>
        <taxon>Agaricomycotina</taxon>
        <taxon>Agaricomycetes</taxon>
        <taxon>Polyporales</taxon>
        <taxon>Polyporaceae</taxon>
        <taxon>Trametes</taxon>
    </lineage>
</organism>
<dbReference type="OrthoDB" id="3266934at2759"/>
<evidence type="ECO:0000313" key="4">
    <source>
        <dbReference type="EMBL" id="OSC96600.1"/>
    </source>
</evidence>
<feature type="transmembrane region" description="Helical" evidence="2">
    <location>
        <begin position="221"/>
        <end position="246"/>
    </location>
</feature>
<feature type="region of interest" description="Disordered" evidence="1">
    <location>
        <begin position="21"/>
        <end position="59"/>
    </location>
</feature>
<sequence>MYSAKPSHIFWLLLGAMPSTAKHGKGDNDGDDTDEDDAVPTSSSGSSSVPLSATSGSPAATTTASTIQLLQPSNVTTCQDLTLRWQSSAAVPPLTLMVTNDRAVAGSLGGSAGDGLLVSHTLASNISASAAQYRWSPVDVPQGTYVVLALATSRMLGQSPPFTVIAGQNASCLDSSVTGTSSTSPPVPDSSSIGSSSASSSTFSPSSSSTSNPQSKSLSPAALGGTVAGITVAIVLLLLAFTFPYYRRNSLTRRPRNSRPGGPYYLF</sequence>
<keyword evidence="2" id="KW-1133">Transmembrane helix</keyword>
<feature type="signal peptide" evidence="3">
    <location>
        <begin position="1"/>
        <end position="21"/>
    </location>
</feature>
<name>A0A1Y2I899_TRAC3</name>
<proteinExistence type="predicted"/>
<keyword evidence="3" id="KW-0732">Signal</keyword>
<evidence type="ECO:0000256" key="1">
    <source>
        <dbReference type="SAM" id="MobiDB-lite"/>
    </source>
</evidence>
<keyword evidence="2" id="KW-0812">Transmembrane</keyword>
<evidence type="ECO:0000256" key="2">
    <source>
        <dbReference type="SAM" id="Phobius"/>
    </source>
</evidence>
<protein>
    <submittedName>
        <fullName evidence="4">Uncharacterized protein</fullName>
    </submittedName>
</protein>
<dbReference type="AlphaFoldDB" id="A0A1Y2I899"/>
<evidence type="ECO:0000313" key="5">
    <source>
        <dbReference type="Proteomes" id="UP000193067"/>
    </source>
</evidence>
<dbReference type="EMBL" id="KZ084173">
    <property type="protein sequence ID" value="OSC96600.1"/>
    <property type="molecule type" value="Genomic_DNA"/>
</dbReference>
<keyword evidence="2" id="KW-0472">Membrane</keyword>
<reference evidence="4 5" key="1">
    <citation type="journal article" date="2015" name="Biotechnol. Biofuels">
        <title>Enhanced degradation of softwood versus hardwood by the white-rot fungus Pycnoporus coccineus.</title>
        <authorList>
            <person name="Couturier M."/>
            <person name="Navarro D."/>
            <person name="Chevret D."/>
            <person name="Henrissat B."/>
            <person name="Piumi F."/>
            <person name="Ruiz-Duenas F.J."/>
            <person name="Martinez A.T."/>
            <person name="Grigoriev I.V."/>
            <person name="Riley R."/>
            <person name="Lipzen A."/>
            <person name="Berrin J.G."/>
            <person name="Master E.R."/>
            <person name="Rosso M.N."/>
        </authorList>
    </citation>
    <scope>NUCLEOTIDE SEQUENCE [LARGE SCALE GENOMIC DNA]</scope>
    <source>
        <strain evidence="4 5">BRFM310</strain>
    </source>
</reference>
<feature type="region of interest" description="Disordered" evidence="1">
    <location>
        <begin position="175"/>
        <end position="218"/>
    </location>
</feature>
<feature type="chain" id="PRO_5013231681" evidence="3">
    <location>
        <begin position="22"/>
        <end position="267"/>
    </location>
</feature>
<feature type="compositionally biased region" description="Low complexity" evidence="1">
    <location>
        <begin position="39"/>
        <end position="59"/>
    </location>
</feature>
<evidence type="ECO:0000256" key="3">
    <source>
        <dbReference type="SAM" id="SignalP"/>
    </source>
</evidence>
<gene>
    <name evidence="4" type="ORF">PYCCODRAFT_1448429</name>
</gene>
<dbReference type="Proteomes" id="UP000193067">
    <property type="component" value="Unassembled WGS sequence"/>
</dbReference>
<keyword evidence="5" id="KW-1185">Reference proteome</keyword>
<feature type="compositionally biased region" description="Acidic residues" evidence="1">
    <location>
        <begin position="29"/>
        <end position="38"/>
    </location>
</feature>